<dbReference type="GO" id="GO:0005634">
    <property type="term" value="C:nucleus"/>
    <property type="evidence" value="ECO:0007669"/>
    <property type="project" value="TreeGrafter"/>
</dbReference>
<dbReference type="PANTHER" id="PTHR28083:SF1">
    <property type="entry name" value="GOOD FOR FULL DBP5 ACTIVITY PROTEIN 2"/>
    <property type="match status" value="1"/>
</dbReference>
<gene>
    <name evidence="3" type="ORF">PRK78_000668</name>
</gene>
<feature type="region of interest" description="Disordered" evidence="1">
    <location>
        <begin position="45"/>
        <end position="65"/>
    </location>
</feature>
<dbReference type="PANTHER" id="PTHR28083">
    <property type="entry name" value="GOOD FOR FULL DBP5 ACTIVITY PROTEIN 2"/>
    <property type="match status" value="1"/>
</dbReference>
<dbReference type="Gene3D" id="3.30.420.10">
    <property type="entry name" value="Ribonuclease H-like superfamily/Ribonuclease H"/>
    <property type="match status" value="1"/>
</dbReference>
<dbReference type="InterPro" id="IPR036397">
    <property type="entry name" value="RNaseH_sf"/>
</dbReference>
<accession>A0AAF0DB53</accession>
<evidence type="ECO:0000313" key="3">
    <source>
        <dbReference type="EMBL" id="WEW55239.1"/>
    </source>
</evidence>
<feature type="domain" description="Gfd2/YDR514C-like C-terminal" evidence="2">
    <location>
        <begin position="507"/>
        <end position="604"/>
    </location>
</feature>
<proteinExistence type="predicted"/>
<dbReference type="InterPro" id="IPR012337">
    <property type="entry name" value="RNaseH-like_sf"/>
</dbReference>
<dbReference type="EMBL" id="CP120627">
    <property type="protein sequence ID" value="WEW55239.1"/>
    <property type="molecule type" value="Genomic_DNA"/>
</dbReference>
<keyword evidence="4" id="KW-1185">Reference proteome</keyword>
<organism evidence="3 4">
    <name type="scientific">Emydomyces testavorans</name>
    <dbReference type="NCBI Taxonomy" id="2070801"/>
    <lineage>
        <taxon>Eukaryota</taxon>
        <taxon>Fungi</taxon>
        <taxon>Dikarya</taxon>
        <taxon>Ascomycota</taxon>
        <taxon>Pezizomycotina</taxon>
        <taxon>Eurotiomycetes</taxon>
        <taxon>Eurotiomycetidae</taxon>
        <taxon>Onygenales</taxon>
        <taxon>Nannizziopsiaceae</taxon>
        <taxon>Emydomyces</taxon>
    </lineage>
</organism>
<evidence type="ECO:0000313" key="4">
    <source>
        <dbReference type="Proteomes" id="UP001219355"/>
    </source>
</evidence>
<sequence length="712" mass="79059">MSQSERLKMLFKDGDAQLLNVNVGLGTRVEPPESAVKTVPSIATRVTRTTPTMPSIEDGGSDSDSEFEDEYLAALAASAKEARGKGKQKHVESNSSLPRVGGVGRIGDFPAQDAEATSQPGVEKYFCSAVVLSRFPYKYIPSDIADSVAQAFFSGGKFWSRQWDLPLLLVPQTQAQQLIDEINNRFNCKVAIPARPDMGVLLSFEGAGSPLPQFLGKSTSREIKDRLESSIPSRRGRFEPSTGSSDAMDRSFAMFKEKMEAAFDALRRKSKLSRFKKQREQKQRLQSWCRSLKRAECYLGLRRRIPRPSGQSDKDASISLEDERQAITANALADTTVIMPLNVRAASPFPFADEPIFISVDIESNEKAHNQIIEIGVSSLDTLDLVGIPPGKGGCNWMEKIKTRHFRISEYAHVRNADFIIGCPDRFEFGNSEWISIQRAAEHLESCFRPPYSGDIPFRTTEAVKHVEIVQLEESEEDEDGGVPLPIEFLTAKAPLNSEKRFIMISTPIRRNIVLVGHNLPSDLIYMTKLGCTIFKPNSTETDHYSNDKPHFLDSLDTDILFRVLKRERQPSSLSNVLLDLDLAAWNLHNAGNDAHYTMQALIGIVIRSRLEQEAVDAAAAADDDDNDDDSSSMGSKDAGVRMSGAVASGNQRRRERAWKAEIERRVAVSVEEAEARVREECALWDTVLGFKNEWVISEEDIDGGLPKGLAG</sequence>
<dbReference type="Proteomes" id="UP001219355">
    <property type="component" value="Chromosome 1"/>
</dbReference>
<protein>
    <recommendedName>
        <fullName evidence="2">Gfd2/YDR514C-like C-terminal domain-containing protein</fullName>
    </recommendedName>
</protein>
<evidence type="ECO:0000259" key="2">
    <source>
        <dbReference type="Pfam" id="PF21762"/>
    </source>
</evidence>
<evidence type="ECO:0000256" key="1">
    <source>
        <dbReference type="SAM" id="MobiDB-lite"/>
    </source>
</evidence>
<feature type="domain" description="Gfd2/YDR514C-like C-terminal" evidence="2">
    <location>
        <begin position="356"/>
        <end position="453"/>
    </location>
</feature>
<reference evidence="3" key="1">
    <citation type="submission" date="2023-03" db="EMBL/GenBank/DDBJ databases">
        <title>Emydomyces testavorans Genome Sequence.</title>
        <authorList>
            <person name="Hoyer L."/>
        </authorList>
    </citation>
    <scope>NUCLEOTIDE SEQUENCE</scope>
    <source>
        <strain evidence="3">16-2883</strain>
    </source>
</reference>
<dbReference type="AlphaFoldDB" id="A0AAF0DB53"/>
<dbReference type="InterPro" id="IPR048519">
    <property type="entry name" value="Gfd2/YDR514C-like_C"/>
</dbReference>
<dbReference type="InterPro" id="IPR040151">
    <property type="entry name" value="Gfd2/YDR514C-like"/>
</dbReference>
<dbReference type="Pfam" id="PF21762">
    <property type="entry name" value="DEDDh_C"/>
    <property type="match status" value="2"/>
</dbReference>
<feature type="compositionally biased region" description="Acidic residues" evidence="1">
    <location>
        <begin position="622"/>
        <end position="631"/>
    </location>
</feature>
<dbReference type="SUPFAM" id="SSF53098">
    <property type="entry name" value="Ribonuclease H-like"/>
    <property type="match status" value="1"/>
</dbReference>
<feature type="region of interest" description="Disordered" evidence="1">
    <location>
        <begin position="618"/>
        <end position="653"/>
    </location>
</feature>
<dbReference type="GO" id="GO:0003676">
    <property type="term" value="F:nucleic acid binding"/>
    <property type="evidence" value="ECO:0007669"/>
    <property type="project" value="InterPro"/>
</dbReference>
<name>A0AAF0DB53_9EURO</name>